<comment type="caution">
    <text evidence="1">The sequence shown here is derived from an EMBL/GenBank/DDBJ whole genome shotgun (WGS) entry which is preliminary data.</text>
</comment>
<reference evidence="1" key="1">
    <citation type="journal article" date="2015" name="Nature">
        <title>Complex archaea that bridge the gap between prokaryotes and eukaryotes.</title>
        <authorList>
            <person name="Spang A."/>
            <person name="Saw J.H."/>
            <person name="Jorgensen S.L."/>
            <person name="Zaremba-Niedzwiedzka K."/>
            <person name="Martijn J."/>
            <person name="Lind A.E."/>
            <person name="van Eijk R."/>
            <person name="Schleper C."/>
            <person name="Guy L."/>
            <person name="Ettema T.J."/>
        </authorList>
    </citation>
    <scope>NUCLEOTIDE SEQUENCE</scope>
</reference>
<organism evidence="1">
    <name type="scientific">marine sediment metagenome</name>
    <dbReference type="NCBI Taxonomy" id="412755"/>
    <lineage>
        <taxon>unclassified sequences</taxon>
        <taxon>metagenomes</taxon>
        <taxon>ecological metagenomes</taxon>
    </lineage>
</organism>
<sequence length="72" mass="8263">MSGRPKNGNKYLIYKYHRLGRKWEVVGHNYEAMAADLLQMEGAWNKHDLCTLVFSMHPHIAAAAAIMARHIK</sequence>
<dbReference type="AlphaFoldDB" id="A0A0F9JJI0"/>
<gene>
    <name evidence="1" type="ORF">LCGC14_1447490</name>
</gene>
<proteinExistence type="predicted"/>
<evidence type="ECO:0000313" key="1">
    <source>
        <dbReference type="EMBL" id="KKM69753.1"/>
    </source>
</evidence>
<name>A0A0F9JJI0_9ZZZZ</name>
<dbReference type="EMBL" id="LAZR01009936">
    <property type="protein sequence ID" value="KKM69753.1"/>
    <property type="molecule type" value="Genomic_DNA"/>
</dbReference>
<protein>
    <submittedName>
        <fullName evidence="1">Uncharacterized protein</fullName>
    </submittedName>
</protein>
<accession>A0A0F9JJI0</accession>